<evidence type="ECO:0000313" key="2">
    <source>
        <dbReference type="Proteomes" id="UP001189624"/>
    </source>
</evidence>
<dbReference type="Proteomes" id="UP001189624">
    <property type="component" value="Chromosome 3"/>
</dbReference>
<name>A0AA86SN36_9FABA</name>
<keyword evidence="2" id="KW-1185">Reference proteome</keyword>
<gene>
    <name evidence="1" type="ORF">AYBTSS11_LOCUS12164</name>
</gene>
<protein>
    <submittedName>
        <fullName evidence="1">Uncharacterized protein</fullName>
    </submittedName>
</protein>
<evidence type="ECO:0000313" key="1">
    <source>
        <dbReference type="EMBL" id="CAJ1944893.1"/>
    </source>
</evidence>
<dbReference type="Gramene" id="rna-AYBTSS11_LOCUS12164">
    <property type="protein sequence ID" value="CAJ1944893.1"/>
    <property type="gene ID" value="gene-AYBTSS11_LOCUS12164"/>
</dbReference>
<accession>A0AA86SN36</accession>
<reference evidence="1" key="1">
    <citation type="submission" date="2023-10" db="EMBL/GenBank/DDBJ databases">
        <authorList>
            <person name="Domelevo Entfellner J.-B."/>
        </authorList>
    </citation>
    <scope>NUCLEOTIDE SEQUENCE</scope>
</reference>
<sequence>MAADCGTQQQWFVSHSTILVRQKGSTELQFSPVTMLFFFKRVEGKTLSLE</sequence>
<dbReference type="AlphaFoldDB" id="A0AA86SN36"/>
<proteinExistence type="predicted"/>
<organism evidence="1 2">
    <name type="scientific">Sphenostylis stenocarpa</name>
    <dbReference type="NCBI Taxonomy" id="92480"/>
    <lineage>
        <taxon>Eukaryota</taxon>
        <taxon>Viridiplantae</taxon>
        <taxon>Streptophyta</taxon>
        <taxon>Embryophyta</taxon>
        <taxon>Tracheophyta</taxon>
        <taxon>Spermatophyta</taxon>
        <taxon>Magnoliopsida</taxon>
        <taxon>eudicotyledons</taxon>
        <taxon>Gunneridae</taxon>
        <taxon>Pentapetalae</taxon>
        <taxon>rosids</taxon>
        <taxon>fabids</taxon>
        <taxon>Fabales</taxon>
        <taxon>Fabaceae</taxon>
        <taxon>Papilionoideae</taxon>
        <taxon>50 kb inversion clade</taxon>
        <taxon>NPAAA clade</taxon>
        <taxon>indigoferoid/millettioid clade</taxon>
        <taxon>Phaseoleae</taxon>
        <taxon>Sphenostylis</taxon>
    </lineage>
</organism>
<dbReference type="EMBL" id="OY731400">
    <property type="protein sequence ID" value="CAJ1944893.1"/>
    <property type="molecule type" value="Genomic_DNA"/>
</dbReference>